<evidence type="ECO:0000256" key="1">
    <source>
        <dbReference type="SAM" id="SignalP"/>
    </source>
</evidence>
<dbReference type="RefSeq" id="WP_091610236.1">
    <property type="nucleotide sequence ID" value="NZ_FMCX01000005.1"/>
</dbReference>
<evidence type="ECO:0008006" key="4">
    <source>
        <dbReference type="Google" id="ProtNLM"/>
    </source>
</evidence>
<keyword evidence="1" id="KW-0732">Signal</keyword>
<dbReference type="Proteomes" id="UP000199504">
    <property type="component" value="Unassembled WGS sequence"/>
</dbReference>
<feature type="signal peptide" evidence="1">
    <location>
        <begin position="1"/>
        <end position="29"/>
    </location>
</feature>
<reference evidence="3" key="1">
    <citation type="submission" date="2016-06" db="EMBL/GenBank/DDBJ databases">
        <authorList>
            <person name="Varghese N."/>
            <person name="Submissions Spin"/>
        </authorList>
    </citation>
    <scope>NUCLEOTIDE SEQUENCE [LARGE SCALE GENOMIC DNA]</scope>
    <source>
        <strain evidence="3">DSM 44830</strain>
    </source>
</reference>
<evidence type="ECO:0000313" key="2">
    <source>
        <dbReference type="EMBL" id="SCF32629.1"/>
    </source>
</evidence>
<evidence type="ECO:0000313" key="3">
    <source>
        <dbReference type="Proteomes" id="UP000199504"/>
    </source>
</evidence>
<keyword evidence="3" id="KW-1185">Reference proteome</keyword>
<proteinExistence type="predicted"/>
<feature type="chain" id="PRO_5008710245" description="Neocarzinostatin family protein" evidence="1">
    <location>
        <begin position="30"/>
        <end position="153"/>
    </location>
</feature>
<dbReference type="EMBL" id="FMCX01000005">
    <property type="protein sequence ID" value="SCF32629.1"/>
    <property type="molecule type" value="Genomic_DNA"/>
</dbReference>
<organism evidence="2 3">
    <name type="scientific">Micromonospora mirobrigensis</name>
    <dbReference type="NCBI Taxonomy" id="262898"/>
    <lineage>
        <taxon>Bacteria</taxon>
        <taxon>Bacillati</taxon>
        <taxon>Actinomycetota</taxon>
        <taxon>Actinomycetes</taxon>
        <taxon>Micromonosporales</taxon>
        <taxon>Micromonosporaceae</taxon>
        <taxon>Micromonospora</taxon>
    </lineage>
</organism>
<gene>
    <name evidence="2" type="ORF">GA0070564_105487</name>
</gene>
<accession>A0A1C4ZIC6</accession>
<sequence length="153" mass="15598">MKLSRIHAPLAAVALALGAAASFAVPAQAAEAGTLADPGFIQSFEIGGPLTLDGNGLVAYVPVSITCSGASPAISYVGVNLRQTRGQDVITARGSVPLTCDGTAQNLVVTVTAEGQRFLPREVYATAEAQACDAFGNECSFASDAELTRLQKA</sequence>
<dbReference type="STRING" id="262898.GA0070564_105487"/>
<name>A0A1C4ZIC6_9ACTN</name>
<dbReference type="AlphaFoldDB" id="A0A1C4ZIC6"/>
<protein>
    <recommendedName>
        <fullName evidence="4">Neocarzinostatin family protein</fullName>
    </recommendedName>
</protein>